<dbReference type="Pfam" id="PF07690">
    <property type="entry name" value="MFS_1"/>
    <property type="match status" value="1"/>
</dbReference>
<dbReference type="PANTHER" id="PTHR23528:SF1">
    <property type="entry name" value="MAJOR FACILITATOR SUPERFAMILY (MFS) PROFILE DOMAIN-CONTAINING PROTEIN"/>
    <property type="match status" value="1"/>
</dbReference>
<dbReference type="InterPro" id="IPR036259">
    <property type="entry name" value="MFS_trans_sf"/>
</dbReference>
<dbReference type="Gene3D" id="1.20.1250.20">
    <property type="entry name" value="MFS general substrate transporter like domains"/>
    <property type="match status" value="2"/>
</dbReference>
<keyword evidence="5 6" id="KW-0472">Membrane</keyword>
<dbReference type="KEGG" id="psey:GU243_00305"/>
<reference evidence="8 9" key="1">
    <citation type="submission" date="2020-01" db="EMBL/GenBank/DDBJ databases">
        <title>Pseudarthrobacter psychrotolerans sp. nov., isolated from antarctic soil.</title>
        <authorList>
            <person name="Shin Y."/>
            <person name="Park W."/>
        </authorList>
    </citation>
    <scope>NUCLEOTIDE SEQUENCE [LARGE SCALE GENOMIC DNA]</scope>
    <source>
        <strain evidence="8 9">YJ56</strain>
    </source>
</reference>
<comment type="similarity">
    <text evidence="2">Belongs to the major facilitator superfamily. TCR/Tet family.</text>
</comment>
<feature type="transmembrane region" description="Helical" evidence="6">
    <location>
        <begin position="194"/>
        <end position="213"/>
    </location>
</feature>
<feature type="transmembrane region" description="Helical" evidence="6">
    <location>
        <begin position="339"/>
        <end position="365"/>
    </location>
</feature>
<dbReference type="SUPFAM" id="SSF103473">
    <property type="entry name" value="MFS general substrate transporter"/>
    <property type="match status" value="1"/>
</dbReference>
<feature type="transmembrane region" description="Helical" evidence="6">
    <location>
        <begin position="404"/>
        <end position="421"/>
    </location>
</feature>
<dbReference type="InterPro" id="IPR020846">
    <property type="entry name" value="MFS_dom"/>
</dbReference>
<gene>
    <name evidence="8" type="ORF">GU243_00305</name>
</gene>
<dbReference type="PANTHER" id="PTHR23528">
    <property type="match status" value="1"/>
</dbReference>
<feature type="transmembrane region" description="Helical" evidence="6">
    <location>
        <begin position="314"/>
        <end position="333"/>
    </location>
</feature>
<accession>A0A6P1NI49</accession>
<sequence>MSIPLQPAEAFEADVQSPDSGKPQAAPETKRLLPSLAILGFVLFATYSGLLSILLPTQIANIDAANKVVNFGLVSTISLVFTIVAQPLIGAISDRTRSRWGRRTPWMVLGAGVGAMFLFILPTAGSILWITICWVIIQVALNVLQNPMTAITPDRFTEARRGVASSIAGLGLMVGSVLGVVMAGSLAANLGLGYAIFGILVIVATLGFVLFNADLPSLDMKRSDFNPIAFLKSFWINPRKYPDFGWAFAARFLFILGYFTAFTYMLYALTDFIKLAPEEATATVALLSMAGLVPTIVGIAVTGWLSDKLGRRKIFIYISSVCLAIGLSMPLISPTVSGMIIMSVINGLGFGIYMSADTALMTLVLPNGGQDAGKDLGILNIATNIPQALSPGIAALVISLFGYPALYVFAIIAVILAGIAIKPIRAVA</sequence>
<dbReference type="InterPro" id="IPR001958">
    <property type="entry name" value="Tet-R_TetA/multi-R_MdtG-like"/>
</dbReference>
<evidence type="ECO:0000256" key="2">
    <source>
        <dbReference type="ARBA" id="ARBA00007520"/>
    </source>
</evidence>
<dbReference type="EMBL" id="CP047898">
    <property type="protein sequence ID" value="QHK18487.1"/>
    <property type="molecule type" value="Genomic_DNA"/>
</dbReference>
<dbReference type="Proteomes" id="UP000464186">
    <property type="component" value="Chromosome"/>
</dbReference>
<dbReference type="PROSITE" id="PS00216">
    <property type="entry name" value="SUGAR_TRANSPORT_1"/>
    <property type="match status" value="1"/>
</dbReference>
<feature type="transmembrane region" description="Helical" evidence="6">
    <location>
        <begin position="68"/>
        <end position="92"/>
    </location>
</feature>
<dbReference type="GO" id="GO:0022857">
    <property type="term" value="F:transmembrane transporter activity"/>
    <property type="evidence" value="ECO:0007669"/>
    <property type="project" value="InterPro"/>
</dbReference>
<keyword evidence="9" id="KW-1185">Reference proteome</keyword>
<feature type="transmembrane region" description="Helical" evidence="6">
    <location>
        <begin position="165"/>
        <end position="188"/>
    </location>
</feature>
<comment type="subcellular location">
    <subcellularLocation>
        <location evidence="1">Cell membrane</location>
        <topology evidence="1">Multi-pass membrane protein</topology>
    </subcellularLocation>
</comment>
<evidence type="ECO:0000256" key="6">
    <source>
        <dbReference type="SAM" id="Phobius"/>
    </source>
</evidence>
<evidence type="ECO:0000313" key="8">
    <source>
        <dbReference type="EMBL" id="QHK18487.1"/>
    </source>
</evidence>
<keyword evidence="4 6" id="KW-1133">Transmembrane helix</keyword>
<feature type="transmembrane region" description="Helical" evidence="6">
    <location>
        <begin position="248"/>
        <end position="269"/>
    </location>
</feature>
<name>A0A6P1NI49_9MICC</name>
<evidence type="ECO:0000256" key="5">
    <source>
        <dbReference type="ARBA" id="ARBA00023136"/>
    </source>
</evidence>
<dbReference type="AlphaFoldDB" id="A0A6P1NI49"/>
<evidence type="ECO:0000256" key="1">
    <source>
        <dbReference type="ARBA" id="ARBA00004651"/>
    </source>
</evidence>
<organism evidence="8 9">
    <name type="scientific">Pseudarthrobacter psychrotolerans</name>
    <dbReference type="NCBI Taxonomy" id="2697569"/>
    <lineage>
        <taxon>Bacteria</taxon>
        <taxon>Bacillati</taxon>
        <taxon>Actinomycetota</taxon>
        <taxon>Actinomycetes</taxon>
        <taxon>Micrococcales</taxon>
        <taxon>Micrococcaceae</taxon>
        <taxon>Pseudarthrobacter</taxon>
    </lineage>
</organism>
<proteinExistence type="inferred from homology"/>
<keyword evidence="3 6" id="KW-0812">Transmembrane</keyword>
<dbReference type="PROSITE" id="PS50850">
    <property type="entry name" value="MFS"/>
    <property type="match status" value="1"/>
</dbReference>
<dbReference type="PRINTS" id="PR01035">
    <property type="entry name" value="TCRTETA"/>
</dbReference>
<protein>
    <submittedName>
        <fullName evidence="8">MFS transporter</fullName>
    </submittedName>
</protein>
<feature type="transmembrane region" description="Helical" evidence="6">
    <location>
        <begin position="127"/>
        <end position="144"/>
    </location>
</feature>
<evidence type="ECO:0000256" key="4">
    <source>
        <dbReference type="ARBA" id="ARBA00022989"/>
    </source>
</evidence>
<dbReference type="InterPro" id="IPR011701">
    <property type="entry name" value="MFS"/>
</dbReference>
<feature type="transmembrane region" description="Helical" evidence="6">
    <location>
        <begin position="32"/>
        <end position="56"/>
    </location>
</feature>
<feature type="domain" description="Major facilitator superfamily (MFS) profile" evidence="7">
    <location>
        <begin position="33"/>
        <end position="428"/>
    </location>
</feature>
<dbReference type="GO" id="GO:0005886">
    <property type="term" value="C:plasma membrane"/>
    <property type="evidence" value="ECO:0007669"/>
    <property type="project" value="UniProtKB-SubCell"/>
</dbReference>
<feature type="transmembrane region" description="Helical" evidence="6">
    <location>
        <begin position="104"/>
        <end position="121"/>
    </location>
</feature>
<feature type="transmembrane region" description="Helical" evidence="6">
    <location>
        <begin position="281"/>
        <end position="302"/>
    </location>
</feature>
<evidence type="ECO:0000256" key="3">
    <source>
        <dbReference type="ARBA" id="ARBA00022692"/>
    </source>
</evidence>
<dbReference type="InterPro" id="IPR005829">
    <property type="entry name" value="Sugar_transporter_CS"/>
</dbReference>
<evidence type="ECO:0000259" key="7">
    <source>
        <dbReference type="PROSITE" id="PS50850"/>
    </source>
</evidence>
<evidence type="ECO:0000313" key="9">
    <source>
        <dbReference type="Proteomes" id="UP000464186"/>
    </source>
</evidence>